<keyword evidence="1" id="KW-1133">Transmembrane helix</keyword>
<protein>
    <submittedName>
        <fullName evidence="3">TadE/TadG family type IV pilus assembly protein</fullName>
    </submittedName>
</protein>
<evidence type="ECO:0000256" key="1">
    <source>
        <dbReference type="SAM" id="Phobius"/>
    </source>
</evidence>
<dbReference type="SMART" id="SM00327">
    <property type="entry name" value="VWA"/>
    <property type="match status" value="1"/>
</dbReference>
<sequence length="459" mass="52384">MKIISKQRGVAGVIFILCLPILIMTFAFSAGYTQRLLAHSKIEEATEIASLALIANPGGNNQEDKDYAKNLVDLYVTDNINDVEIDVTTTRCEYADGCVQRNHELSPFTDFTVSARTEHKSWITHDEIGVEPEFKVSGRSVTRKFLPQPVDIYFILDTSQSMSNRWSGEKNNKTQMDVVKETIVKVVEDLKTFKTGDENKSQISLVTYNAYNAKFDKKSNQVKLYDYTRDFKHTTKTFEGIVDKMFDQDWPAETTSYAYMYNTSQDIPLTDDYDNFIKLVKSDKLKPATGGGTMSWLGLIAAAKEANKVEDVNRNPEQVFIFLSDGADNKVNYPKDLYLEKTRSYRSKHNVDWTHYSDGSTVLQYQQYLKTLVTKYKLCETLQETISKKKNKFQSKHSSLEGEKTKVTMGVIGVNYIVKEDDGFGDCVGRKNIYHAKKGKDVYKYILNLINEETGRLKD</sequence>
<feature type="transmembrane region" description="Helical" evidence="1">
    <location>
        <begin position="12"/>
        <end position="32"/>
    </location>
</feature>
<gene>
    <name evidence="3" type="ORF">ACED33_03375</name>
</gene>
<dbReference type="SUPFAM" id="SSF53300">
    <property type="entry name" value="vWA-like"/>
    <property type="match status" value="1"/>
</dbReference>
<dbReference type="RefSeq" id="WP_368084385.1">
    <property type="nucleotide sequence ID" value="NZ_JBGONW010000003.1"/>
</dbReference>
<dbReference type="EMBL" id="JBGOOW010000002">
    <property type="protein sequence ID" value="MEZ8179706.1"/>
    <property type="molecule type" value="Genomic_DNA"/>
</dbReference>
<dbReference type="PROSITE" id="PS50234">
    <property type="entry name" value="VWFA"/>
    <property type="match status" value="1"/>
</dbReference>
<reference evidence="3 4" key="1">
    <citation type="submission" date="2024-06" db="EMBL/GenBank/DDBJ databases">
        <authorList>
            <person name="Steensen K."/>
            <person name="Seneca J."/>
            <person name="Bartlau N."/>
            <person name="Yu A.X."/>
            <person name="Polz M.F."/>
        </authorList>
    </citation>
    <scope>NUCLEOTIDE SEQUENCE [LARGE SCALE GENOMIC DNA]</scope>
    <source>
        <strain evidence="3 4">1F145</strain>
    </source>
</reference>
<dbReference type="Proteomes" id="UP001569200">
    <property type="component" value="Unassembled WGS sequence"/>
</dbReference>
<keyword evidence="1" id="KW-0472">Membrane</keyword>
<dbReference type="CDD" id="cd00198">
    <property type="entry name" value="vWFA"/>
    <property type="match status" value="1"/>
</dbReference>
<dbReference type="InterPro" id="IPR002035">
    <property type="entry name" value="VWF_A"/>
</dbReference>
<comment type="caution">
    <text evidence="3">The sequence shown here is derived from an EMBL/GenBank/DDBJ whole genome shotgun (WGS) entry which is preliminary data.</text>
</comment>
<keyword evidence="4" id="KW-1185">Reference proteome</keyword>
<evidence type="ECO:0000259" key="2">
    <source>
        <dbReference type="PROSITE" id="PS50234"/>
    </source>
</evidence>
<evidence type="ECO:0000313" key="3">
    <source>
        <dbReference type="EMBL" id="MEZ8179706.1"/>
    </source>
</evidence>
<proteinExistence type="predicted"/>
<evidence type="ECO:0000313" key="4">
    <source>
        <dbReference type="Proteomes" id="UP001569200"/>
    </source>
</evidence>
<name>A0ABV4LNZ6_VIBSP</name>
<dbReference type="Pfam" id="PF00092">
    <property type="entry name" value="VWA"/>
    <property type="match status" value="1"/>
</dbReference>
<dbReference type="InterPro" id="IPR036465">
    <property type="entry name" value="vWFA_dom_sf"/>
</dbReference>
<dbReference type="Gene3D" id="3.40.50.410">
    <property type="entry name" value="von Willebrand factor, type A domain"/>
    <property type="match status" value="1"/>
</dbReference>
<accession>A0ABV4LNZ6</accession>
<keyword evidence="1" id="KW-0812">Transmembrane</keyword>
<feature type="domain" description="VWFA" evidence="2">
    <location>
        <begin position="151"/>
        <end position="374"/>
    </location>
</feature>
<organism evidence="3 4">
    <name type="scientific">Vibrio splendidus</name>
    <dbReference type="NCBI Taxonomy" id="29497"/>
    <lineage>
        <taxon>Bacteria</taxon>
        <taxon>Pseudomonadati</taxon>
        <taxon>Pseudomonadota</taxon>
        <taxon>Gammaproteobacteria</taxon>
        <taxon>Vibrionales</taxon>
        <taxon>Vibrionaceae</taxon>
        <taxon>Vibrio</taxon>
    </lineage>
</organism>